<feature type="domain" description="SLH" evidence="3">
    <location>
        <begin position="90"/>
        <end position="146"/>
    </location>
</feature>
<proteinExistence type="predicted"/>
<dbReference type="EMBL" id="JAUIYO010000021">
    <property type="protein sequence ID" value="MFK2827107.1"/>
    <property type="molecule type" value="Genomic_DNA"/>
</dbReference>
<gene>
    <name evidence="4" type="ORF">QYG89_15790</name>
</gene>
<keyword evidence="5" id="KW-1185">Reference proteome</keyword>
<dbReference type="PANTHER" id="PTHR43308">
    <property type="entry name" value="OUTER MEMBRANE PROTEIN ALPHA-RELATED"/>
    <property type="match status" value="1"/>
</dbReference>
<dbReference type="Proteomes" id="UP001619911">
    <property type="component" value="Unassembled WGS sequence"/>
</dbReference>
<sequence>MNKWLMFIISCIFIGTVFSPAKVNAAARVFDDVSPKHRAYEAVWSLASKGVFEKDEDGKVRPGKYVTRMEAAVMTARILGLKRETNHAGFRDVTVLNKNYNEVAALAERGILQGFTDRTMRPNDILTRAQMAKLIVDAFGYERKKQFTLPFKDVKVSHWSAPYIEALVRYKVTSGTSTTTFSPDQKLTRAELMMFLYRAHQAKAVDEYNDQELFNLISEVQHKASSIIYYYLYVNVSWEDSMDELKKTRPLFSTFKKELTPFAEGKMLERMEAYYKVTCIYCDWLVYDEVYDSGLPYDILERSSEKIKVTLRYPQGLEEPHAETWTLVKRNGQWKMSQLPDYMSADEEPFHLTIAEAEKYLISQYENTYRHEKYREYVQDIYYVETDRKGNYEFVVNTNMDDYYVSIDPATAITQEL</sequence>
<protein>
    <submittedName>
        <fullName evidence="4">S-layer homology domain-containing protein</fullName>
    </submittedName>
</protein>
<evidence type="ECO:0000256" key="2">
    <source>
        <dbReference type="SAM" id="SignalP"/>
    </source>
</evidence>
<feature type="signal peptide" evidence="2">
    <location>
        <begin position="1"/>
        <end position="25"/>
    </location>
</feature>
<accession>A0ABW8ICA5</accession>
<reference evidence="4 5" key="1">
    <citation type="submission" date="2023-07" db="EMBL/GenBank/DDBJ databases">
        <title>Bacillus lucianemedeirus sp. nov, a new species isolated from an immunobiological production facility.</title>
        <authorList>
            <person name="Costa L.V."/>
            <person name="Miranda R.V.S.L."/>
            <person name="Brandao M.L.L."/>
            <person name="Reis C.M.F."/>
            <person name="Frazao A.M."/>
            <person name="Cruz F.V."/>
            <person name="Baio P.V.P."/>
            <person name="Veras J.F.C."/>
            <person name="Ramos J.N."/>
            <person name="Vieira V."/>
        </authorList>
    </citation>
    <scope>NUCLEOTIDE SEQUENCE [LARGE SCALE GENOMIC DNA]</scope>
    <source>
        <strain evidence="4 5">B190/17</strain>
    </source>
</reference>
<dbReference type="InterPro" id="IPR001119">
    <property type="entry name" value="SLH_dom"/>
</dbReference>
<evidence type="ECO:0000313" key="4">
    <source>
        <dbReference type="EMBL" id="MFK2827107.1"/>
    </source>
</evidence>
<feature type="domain" description="SLH" evidence="3">
    <location>
        <begin position="147"/>
        <end position="210"/>
    </location>
</feature>
<dbReference type="RefSeq" id="WP_404319073.1">
    <property type="nucleotide sequence ID" value="NZ_JAUIYO010000021.1"/>
</dbReference>
<name>A0ABW8ICA5_9BACI</name>
<evidence type="ECO:0000313" key="5">
    <source>
        <dbReference type="Proteomes" id="UP001619911"/>
    </source>
</evidence>
<evidence type="ECO:0000256" key="1">
    <source>
        <dbReference type="ARBA" id="ARBA00022729"/>
    </source>
</evidence>
<dbReference type="InterPro" id="IPR051465">
    <property type="entry name" value="Cell_Envelope_Struct_Comp"/>
</dbReference>
<keyword evidence="1 2" id="KW-0732">Signal</keyword>
<feature type="chain" id="PRO_5046638288" evidence="2">
    <location>
        <begin position="26"/>
        <end position="417"/>
    </location>
</feature>
<dbReference type="PROSITE" id="PS51272">
    <property type="entry name" value="SLH"/>
    <property type="match status" value="3"/>
</dbReference>
<comment type="caution">
    <text evidence="4">The sequence shown here is derived from an EMBL/GenBank/DDBJ whole genome shotgun (WGS) entry which is preliminary data.</text>
</comment>
<organism evidence="4 5">
    <name type="scientific">Bacillus lumedeiriae</name>
    <dbReference type="NCBI Taxonomy" id="3058829"/>
    <lineage>
        <taxon>Bacteria</taxon>
        <taxon>Bacillati</taxon>
        <taxon>Bacillota</taxon>
        <taxon>Bacilli</taxon>
        <taxon>Bacillales</taxon>
        <taxon>Bacillaceae</taxon>
        <taxon>Bacillus</taxon>
    </lineage>
</organism>
<dbReference type="Pfam" id="PF00395">
    <property type="entry name" value="SLH"/>
    <property type="match status" value="3"/>
</dbReference>
<evidence type="ECO:0000259" key="3">
    <source>
        <dbReference type="PROSITE" id="PS51272"/>
    </source>
</evidence>
<feature type="domain" description="SLH" evidence="3">
    <location>
        <begin position="26"/>
        <end position="89"/>
    </location>
</feature>